<sequence length="614" mass="69306">MVHCLYSIILGVVNTINLKHHLGKEDAHHVFFLEIIVHPVGKLHPFGLVVVSEEWFDSLLVGPKLEVILKELDECSAPKCKKPKSLFTKCSLLDNRGRRETSDDLCTLAKYHFSAGQTSSVNMEDFPHLGLLGDRQSVLQTLASEVDGGEDGTKKLVFSLWSGDLKEQILDMAKRKQLDQTTVLLSAVVSIPFYHEICEKYAEYLEGKEDFFGASSMLLAANKVLEAIALLERHGYFRDAIALAKLRLPPSSPVIPDLLAKWCDKLIVENNYPMAARCQVGMGSMEEALVILSRCTDHHSRKAAAVIAAMLGRGEVAQSYGLQVIEDALLHLDWDLAMDVIQEIPSLNWWKTMIEVHRKIFSTGEEFLKLDNMGPMFSSLLEHARKERTSLQESLKTCMDLEWSIPDLYSEDTLTLLPQMKEYTEITKVQKGFKKLCLQAICKLTVAILMESTENIVHCFKLLLDDSKMKEGSDPLLQMAMVTSMAFALTHLCKGKIAIEGCSKYVHLGLTYGAATYLKWLKGQEASLEEDSVDRICEVLNVQSVDDLTGIEHLEYLLLTYEHLFAFITSVDFEEQLRVQACQVLKSFLKKDPLSDDERKYLEIKWVQFSSTIE</sequence>
<reference evidence="2" key="1">
    <citation type="submission" date="2020-11" db="EMBL/GenBank/DDBJ databases">
        <authorList>
            <person name="Tran Van P."/>
        </authorList>
    </citation>
    <scope>NUCLEOTIDE SEQUENCE</scope>
</reference>
<gene>
    <name evidence="2" type="ORF">DSTB1V02_LOCUS10011</name>
</gene>
<evidence type="ECO:0000313" key="2">
    <source>
        <dbReference type="EMBL" id="CAD7250229.1"/>
    </source>
</evidence>
<dbReference type="GO" id="GO:0032797">
    <property type="term" value="C:SMN complex"/>
    <property type="evidence" value="ECO:0007669"/>
    <property type="project" value="TreeGrafter"/>
</dbReference>
<dbReference type="Pfam" id="PF23774">
    <property type="entry name" value="TPR_GEMI5"/>
    <property type="match status" value="1"/>
</dbReference>
<proteinExistence type="predicted"/>
<feature type="domain" description="Gem-associated protein 5 TPR" evidence="1">
    <location>
        <begin position="129"/>
        <end position="334"/>
    </location>
</feature>
<protein>
    <recommendedName>
        <fullName evidence="1">Gem-associated protein 5 TPR domain-containing protein</fullName>
    </recommendedName>
</protein>
<dbReference type="EMBL" id="CAJPEV010002738">
    <property type="protein sequence ID" value="CAG0897885.1"/>
    <property type="molecule type" value="Genomic_DNA"/>
</dbReference>
<dbReference type="InterPro" id="IPR056421">
    <property type="entry name" value="TPR_GEMI5"/>
</dbReference>
<organism evidence="2">
    <name type="scientific">Darwinula stevensoni</name>
    <dbReference type="NCBI Taxonomy" id="69355"/>
    <lineage>
        <taxon>Eukaryota</taxon>
        <taxon>Metazoa</taxon>
        <taxon>Ecdysozoa</taxon>
        <taxon>Arthropoda</taxon>
        <taxon>Crustacea</taxon>
        <taxon>Oligostraca</taxon>
        <taxon>Ostracoda</taxon>
        <taxon>Podocopa</taxon>
        <taxon>Podocopida</taxon>
        <taxon>Darwinulocopina</taxon>
        <taxon>Darwinuloidea</taxon>
        <taxon>Darwinulidae</taxon>
        <taxon>Darwinula</taxon>
    </lineage>
</organism>
<keyword evidence="3" id="KW-1185">Reference proteome</keyword>
<dbReference type="PANTHER" id="PTHR46362">
    <property type="entry name" value="GEM-ASSOCIATED PROTEIN 5"/>
    <property type="match status" value="1"/>
</dbReference>
<dbReference type="GO" id="GO:0000387">
    <property type="term" value="P:spliceosomal snRNP assembly"/>
    <property type="evidence" value="ECO:0007669"/>
    <property type="project" value="TreeGrafter"/>
</dbReference>
<dbReference type="PANTHER" id="PTHR46362:SF1">
    <property type="entry name" value="GEM-ASSOCIATED PROTEIN 5"/>
    <property type="match status" value="1"/>
</dbReference>
<dbReference type="EMBL" id="LR902255">
    <property type="protein sequence ID" value="CAD7250229.1"/>
    <property type="molecule type" value="Genomic_DNA"/>
</dbReference>
<dbReference type="InterPro" id="IPR052640">
    <property type="entry name" value="Gemin-5"/>
</dbReference>
<accession>A0A7R9A9X5</accession>
<dbReference type="GO" id="GO:0005634">
    <property type="term" value="C:nucleus"/>
    <property type="evidence" value="ECO:0007669"/>
    <property type="project" value="TreeGrafter"/>
</dbReference>
<dbReference type="GO" id="GO:0003730">
    <property type="term" value="F:mRNA 3'-UTR binding"/>
    <property type="evidence" value="ECO:0007669"/>
    <property type="project" value="TreeGrafter"/>
</dbReference>
<dbReference type="Proteomes" id="UP000677054">
    <property type="component" value="Unassembled WGS sequence"/>
</dbReference>
<name>A0A7R9A9X5_9CRUS</name>
<evidence type="ECO:0000259" key="1">
    <source>
        <dbReference type="Pfam" id="PF23774"/>
    </source>
</evidence>
<evidence type="ECO:0000313" key="3">
    <source>
        <dbReference type="Proteomes" id="UP000677054"/>
    </source>
</evidence>
<dbReference type="OrthoDB" id="7326421at2759"/>
<dbReference type="AlphaFoldDB" id="A0A7R9A9X5"/>